<evidence type="ECO:0000256" key="4">
    <source>
        <dbReference type="ARBA" id="ARBA00022692"/>
    </source>
</evidence>
<gene>
    <name evidence="13" type="primary">LOC105844705</name>
</gene>
<keyword evidence="7" id="KW-0496">Mitochondrion</keyword>
<name>A0ABM4C6A8_HYDVU</name>
<evidence type="ECO:0000256" key="7">
    <source>
        <dbReference type="ARBA" id="ARBA00023128"/>
    </source>
</evidence>
<sequence length="180" mass="19151">MEDIARLSDGPYDKMGAQWLKEFDDHPGDNIIEKAISFGERGLFIGGIYGAIYGAIFPPAGNVNGFFYSLRQIGAAGLVTGTAGLVLGAGVPIAQAIRKKDDPIAWGIAGLASGSVFGLRSGRVAIAVQSAFLLGVSMSLIKAAGTYREPVIDYTKHLRQPPKLNKLVDENGNIKTSQEW</sequence>
<keyword evidence="8 11" id="KW-0472">Membrane</keyword>
<dbReference type="PANTHER" id="PTHR21382:SF1">
    <property type="entry name" value="NADH DEHYDROGENASE [UBIQUINONE] 1 ALPHA SUBCOMPLEX SUBUNIT 11"/>
    <property type="match status" value="1"/>
</dbReference>
<comment type="subcellular location">
    <subcellularLocation>
        <location evidence="1">Mitochondrion inner membrane</location>
        <topology evidence="1">Multi-pass membrane protein</topology>
        <orientation evidence="1">Matrix side</orientation>
    </subcellularLocation>
</comment>
<evidence type="ECO:0000313" key="13">
    <source>
        <dbReference type="RefSeq" id="XP_065657126.1"/>
    </source>
</evidence>
<keyword evidence="6 11" id="KW-1133">Transmembrane helix</keyword>
<evidence type="ECO:0000313" key="12">
    <source>
        <dbReference type="Proteomes" id="UP001652625"/>
    </source>
</evidence>
<evidence type="ECO:0000256" key="10">
    <source>
        <dbReference type="ARBA" id="ARBA00031497"/>
    </source>
</evidence>
<keyword evidence="4 11" id="KW-0812">Transmembrane</keyword>
<evidence type="ECO:0000256" key="5">
    <source>
        <dbReference type="ARBA" id="ARBA00022792"/>
    </source>
</evidence>
<evidence type="ECO:0000256" key="8">
    <source>
        <dbReference type="ARBA" id="ARBA00023136"/>
    </source>
</evidence>
<dbReference type="RefSeq" id="XP_065657126.1">
    <property type="nucleotide sequence ID" value="XM_065801054.1"/>
</dbReference>
<evidence type="ECO:0000256" key="3">
    <source>
        <dbReference type="ARBA" id="ARBA00018191"/>
    </source>
</evidence>
<evidence type="ECO:0000256" key="11">
    <source>
        <dbReference type="SAM" id="Phobius"/>
    </source>
</evidence>
<dbReference type="Proteomes" id="UP001652625">
    <property type="component" value="Chromosome 07"/>
</dbReference>
<accession>A0ABM4C6A8</accession>
<comment type="similarity">
    <text evidence="2">Belongs to the complex I NDUFA11 subunit family.</text>
</comment>
<dbReference type="InterPro" id="IPR039205">
    <property type="entry name" value="NDUFA11"/>
</dbReference>
<dbReference type="GeneID" id="105844705"/>
<proteinExistence type="inferred from homology"/>
<evidence type="ECO:0000256" key="6">
    <source>
        <dbReference type="ARBA" id="ARBA00022989"/>
    </source>
</evidence>
<reference evidence="13" key="1">
    <citation type="submission" date="2025-08" db="UniProtKB">
        <authorList>
            <consortium name="RefSeq"/>
        </authorList>
    </citation>
    <scope>IDENTIFICATION</scope>
</reference>
<feature type="transmembrane region" description="Helical" evidence="11">
    <location>
        <begin position="42"/>
        <end position="61"/>
    </location>
</feature>
<evidence type="ECO:0000256" key="2">
    <source>
        <dbReference type="ARBA" id="ARBA00008699"/>
    </source>
</evidence>
<dbReference type="PANTHER" id="PTHR21382">
    <property type="entry name" value="NADH-UBIQUINONE OXIDOREDUCTASE SUBUNIT"/>
    <property type="match status" value="1"/>
</dbReference>
<evidence type="ECO:0000256" key="9">
    <source>
        <dbReference type="ARBA" id="ARBA00030608"/>
    </source>
</evidence>
<feature type="transmembrane region" description="Helical" evidence="11">
    <location>
        <begin position="73"/>
        <end position="94"/>
    </location>
</feature>
<evidence type="ECO:0000256" key="1">
    <source>
        <dbReference type="ARBA" id="ARBA00004292"/>
    </source>
</evidence>
<keyword evidence="5" id="KW-0999">Mitochondrion inner membrane</keyword>
<protein>
    <recommendedName>
        <fullName evidence="3">NADH dehydrogenase [ubiquinone] 1 alpha subcomplex subunit 11</fullName>
    </recommendedName>
    <alternativeName>
        <fullName evidence="9">Complex I-B14.7</fullName>
    </alternativeName>
    <alternativeName>
        <fullName evidence="10">NADH-ubiquinone oxidoreductase subunit B14.7</fullName>
    </alternativeName>
</protein>
<organism evidence="12 13">
    <name type="scientific">Hydra vulgaris</name>
    <name type="common">Hydra</name>
    <name type="synonym">Hydra attenuata</name>
    <dbReference type="NCBI Taxonomy" id="6087"/>
    <lineage>
        <taxon>Eukaryota</taxon>
        <taxon>Metazoa</taxon>
        <taxon>Cnidaria</taxon>
        <taxon>Hydrozoa</taxon>
        <taxon>Hydroidolina</taxon>
        <taxon>Anthoathecata</taxon>
        <taxon>Aplanulata</taxon>
        <taxon>Hydridae</taxon>
        <taxon>Hydra</taxon>
    </lineage>
</organism>
<keyword evidence="12" id="KW-1185">Reference proteome</keyword>